<reference evidence="1 2" key="1">
    <citation type="journal article" date="2020" name="J. Phycol.">
        <title>Comparative genome analysis reveals Cyanidiococcus gen. nov., a new extremophilic red algal genus sister to Cyanidioschyzon (Cyanidioschyzonaceae, Rhodophyta).</title>
        <authorList>
            <person name="Liu S.-L."/>
            <person name="Chiang Y.-R."/>
            <person name="Yoon H.S."/>
            <person name="Fu H.-Y."/>
        </authorList>
    </citation>
    <scope>NUCLEOTIDE SEQUENCE [LARGE SCALE GENOMIC DNA]</scope>
    <source>
        <strain evidence="1 2">THAL066</strain>
    </source>
</reference>
<sequence length="254" mass="27070">MEDIKRSTVPRVAARSISRSLFGVKATSTEPYARGAYAVARFLAMYEDSLLHRIEEGERWQFLFAAVAAGDRAAVQKLRVCFFPDAFDPTSWRDIHGRTLLDVAATLPDPYVAEAVMVALTEQLGATPFVEIYVESNEAGVASAGPMWMDPASAGASPGTVMPSEIATTERMPPRGANTSRTQAEPKAVALMEASSRLANPSIMDDTMQLETGEVSAPPPADPTTEHSGVVAIDTADVGEVTAGAPPSIALFRQ</sequence>
<protein>
    <submittedName>
        <fullName evidence="1">Uncharacterized protein</fullName>
    </submittedName>
</protein>
<accession>A0A7J7IE46</accession>
<comment type="caution">
    <text evidence="1">The sequence shown here is derived from an EMBL/GenBank/DDBJ whole genome shotgun (WGS) entry which is preliminary data.</text>
</comment>
<organism evidence="1 2">
    <name type="scientific">Cyanidiococcus yangmingshanensis</name>
    <dbReference type="NCBI Taxonomy" id="2690220"/>
    <lineage>
        <taxon>Eukaryota</taxon>
        <taxon>Rhodophyta</taxon>
        <taxon>Bangiophyceae</taxon>
        <taxon>Cyanidiales</taxon>
        <taxon>Cyanidiaceae</taxon>
        <taxon>Cyanidiococcus</taxon>
    </lineage>
</organism>
<dbReference type="Proteomes" id="UP000530660">
    <property type="component" value="Unassembled WGS sequence"/>
</dbReference>
<keyword evidence="2" id="KW-1185">Reference proteome</keyword>
<evidence type="ECO:0000313" key="2">
    <source>
        <dbReference type="Proteomes" id="UP000530660"/>
    </source>
</evidence>
<gene>
    <name evidence="1" type="ORF">F1559_002695</name>
</gene>
<proteinExistence type="predicted"/>
<name>A0A7J7IE46_9RHOD</name>
<dbReference type="AlphaFoldDB" id="A0A7J7IE46"/>
<evidence type="ECO:0000313" key="1">
    <source>
        <dbReference type="EMBL" id="KAF6001298.1"/>
    </source>
</evidence>
<dbReference type="EMBL" id="VWRR01000015">
    <property type="protein sequence ID" value="KAF6001298.1"/>
    <property type="molecule type" value="Genomic_DNA"/>
</dbReference>